<comment type="caution">
    <text evidence="1">The sequence shown here is derived from an EMBL/GenBank/DDBJ whole genome shotgun (WGS) entry which is preliminary data.</text>
</comment>
<organism evidence="1 2">
    <name type="scientific">Streptomyces echinoruber</name>
    <dbReference type="NCBI Taxonomy" id="68898"/>
    <lineage>
        <taxon>Bacteria</taxon>
        <taxon>Bacillati</taxon>
        <taxon>Actinomycetota</taxon>
        <taxon>Actinomycetes</taxon>
        <taxon>Kitasatosporales</taxon>
        <taxon>Streptomycetaceae</taxon>
        <taxon>Streptomyces</taxon>
    </lineage>
</organism>
<evidence type="ECO:0000313" key="2">
    <source>
        <dbReference type="Proteomes" id="UP000623010"/>
    </source>
</evidence>
<proteinExistence type="predicted"/>
<accession>A0A918V6A4</accession>
<dbReference type="AlphaFoldDB" id="A0A918V6A4"/>
<dbReference type="Proteomes" id="UP000623010">
    <property type="component" value="Unassembled WGS sequence"/>
</dbReference>
<gene>
    <name evidence="1" type="ORF">GCM10010389_08240</name>
</gene>
<reference evidence="1" key="1">
    <citation type="journal article" date="2014" name="Int. J. Syst. Evol. Microbiol.">
        <title>Complete genome sequence of Corynebacterium casei LMG S-19264T (=DSM 44701T), isolated from a smear-ripened cheese.</title>
        <authorList>
            <consortium name="US DOE Joint Genome Institute (JGI-PGF)"/>
            <person name="Walter F."/>
            <person name="Albersmeier A."/>
            <person name="Kalinowski J."/>
            <person name="Ruckert C."/>
        </authorList>
    </citation>
    <scope>NUCLEOTIDE SEQUENCE</scope>
    <source>
        <strain evidence="1">JCM 5016</strain>
    </source>
</reference>
<keyword evidence="2" id="KW-1185">Reference proteome</keyword>
<name>A0A918V6A4_9ACTN</name>
<sequence>MASLPAYITTGLRFPTTEILCKGDRAQRGCAAADGEPAYAIHTFEGRHFCGYHSPFDNEYVPCADCGEKPALVPVEGDAVCDDCSEKAHVCDETKERAAYGQYISDGLADTDGHFAPVDFEAWRTHYHRAIGYKEPRTEKCTETECKAPVHERRHYWNTGTQRKVRHTHVCGSCHERKLAEYRGSRRAA</sequence>
<dbReference type="EMBL" id="BMWH01000002">
    <property type="protein sequence ID" value="GGZ73122.1"/>
    <property type="molecule type" value="Genomic_DNA"/>
</dbReference>
<reference evidence="1" key="2">
    <citation type="submission" date="2020-09" db="EMBL/GenBank/DDBJ databases">
        <authorList>
            <person name="Sun Q."/>
            <person name="Ohkuma M."/>
        </authorList>
    </citation>
    <scope>NUCLEOTIDE SEQUENCE</scope>
    <source>
        <strain evidence="1">JCM 5016</strain>
    </source>
</reference>
<protein>
    <submittedName>
        <fullName evidence="1">Uncharacterized protein</fullName>
    </submittedName>
</protein>
<dbReference type="RefSeq" id="WP_190055890.1">
    <property type="nucleotide sequence ID" value="NZ_BMWH01000002.1"/>
</dbReference>
<evidence type="ECO:0000313" key="1">
    <source>
        <dbReference type="EMBL" id="GGZ73122.1"/>
    </source>
</evidence>